<gene>
    <name evidence="3" type="ORF">F0562_030901</name>
</gene>
<feature type="region of interest" description="Disordered" evidence="1">
    <location>
        <begin position="43"/>
        <end position="68"/>
    </location>
</feature>
<accession>A0A5J5B036</accession>
<protein>
    <recommendedName>
        <fullName evidence="2">CBM20 domain-containing protein</fullName>
    </recommendedName>
</protein>
<evidence type="ECO:0000256" key="1">
    <source>
        <dbReference type="SAM" id="MobiDB-lite"/>
    </source>
</evidence>
<sequence length="150" mass="17234">MQPKGVLHAKVEANRWQCHRLQGFVDRSTSLYRHSSRIFCGVSSSGTRKKNKKDKKKKKKKRLRPGSSKVRLHVQLDHQVEYGGHVAILGSTKEFGSWKKKVAMDWTNNGWVCEVELKGGESIKYKFLIGRKDKSVVWESGDNRVLKLPE</sequence>
<dbReference type="Pfam" id="PF00686">
    <property type="entry name" value="CBM_20"/>
    <property type="match status" value="1"/>
</dbReference>
<evidence type="ECO:0000259" key="2">
    <source>
        <dbReference type="PROSITE" id="PS51166"/>
    </source>
</evidence>
<reference evidence="3 4" key="1">
    <citation type="submission" date="2019-09" db="EMBL/GenBank/DDBJ databases">
        <title>A chromosome-level genome assembly of the Chinese tupelo Nyssa sinensis.</title>
        <authorList>
            <person name="Yang X."/>
            <person name="Kang M."/>
            <person name="Yang Y."/>
            <person name="Xiong H."/>
            <person name="Wang M."/>
            <person name="Zhang Z."/>
            <person name="Wang Z."/>
            <person name="Wu H."/>
            <person name="Ma T."/>
            <person name="Liu J."/>
            <person name="Xi Z."/>
        </authorList>
    </citation>
    <scope>NUCLEOTIDE SEQUENCE [LARGE SCALE GENOMIC DNA]</scope>
    <source>
        <strain evidence="3">J267</strain>
        <tissue evidence="3">Leaf</tissue>
    </source>
</reference>
<dbReference type="SUPFAM" id="SSF49452">
    <property type="entry name" value="Starch-binding domain-like"/>
    <property type="match status" value="1"/>
</dbReference>
<dbReference type="OrthoDB" id="6123450at2759"/>
<dbReference type="GO" id="GO:2001070">
    <property type="term" value="F:starch binding"/>
    <property type="evidence" value="ECO:0007669"/>
    <property type="project" value="InterPro"/>
</dbReference>
<dbReference type="InterPro" id="IPR013784">
    <property type="entry name" value="Carb-bd-like_fold"/>
</dbReference>
<keyword evidence="4" id="KW-1185">Reference proteome</keyword>
<organism evidence="3 4">
    <name type="scientific">Nyssa sinensis</name>
    <dbReference type="NCBI Taxonomy" id="561372"/>
    <lineage>
        <taxon>Eukaryota</taxon>
        <taxon>Viridiplantae</taxon>
        <taxon>Streptophyta</taxon>
        <taxon>Embryophyta</taxon>
        <taxon>Tracheophyta</taxon>
        <taxon>Spermatophyta</taxon>
        <taxon>Magnoliopsida</taxon>
        <taxon>eudicotyledons</taxon>
        <taxon>Gunneridae</taxon>
        <taxon>Pentapetalae</taxon>
        <taxon>asterids</taxon>
        <taxon>Cornales</taxon>
        <taxon>Nyssaceae</taxon>
        <taxon>Nyssa</taxon>
    </lineage>
</organism>
<name>A0A5J5B036_9ASTE</name>
<dbReference type="PANTHER" id="PTHR47453">
    <property type="entry name" value="PHOSPHOGLUCAN, WATER DIKINASE, CHLOROPLASTIC"/>
    <property type="match status" value="1"/>
</dbReference>
<dbReference type="AlphaFoldDB" id="A0A5J5B036"/>
<evidence type="ECO:0000313" key="3">
    <source>
        <dbReference type="EMBL" id="KAA8535898.1"/>
    </source>
</evidence>
<dbReference type="Gene3D" id="2.60.40.10">
    <property type="entry name" value="Immunoglobulins"/>
    <property type="match status" value="1"/>
</dbReference>
<dbReference type="Proteomes" id="UP000325577">
    <property type="component" value="Linkage Group LG17"/>
</dbReference>
<dbReference type="InterPro" id="IPR013783">
    <property type="entry name" value="Ig-like_fold"/>
</dbReference>
<feature type="domain" description="CBM20" evidence="2">
    <location>
        <begin position="62"/>
        <end position="150"/>
    </location>
</feature>
<dbReference type="SMART" id="SM01065">
    <property type="entry name" value="CBM_2"/>
    <property type="match status" value="1"/>
</dbReference>
<evidence type="ECO:0000313" key="4">
    <source>
        <dbReference type="Proteomes" id="UP000325577"/>
    </source>
</evidence>
<dbReference type="PANTHER" id="PTHR47453:SF1">
    <property type="entry name" value="PHOSPHOGLUCAN, WATER DIKINASE, CHLOROPLASTIC"/>
    <property type="match status" value="1"/>
</dbReference>
<dbReference type="EMBL" id="CM018040">
    <property type="protein sequence ID" value="KAA8535898.1"/>
    <property type="molecule type" value="Genomic_DNA"/>
</dbReference>
<feature type="compositionally biased region" description="Basic residues" evidence="1">
    <location>
        <begin position="47"/>
        <end position="64"/>
    </location>
</feature>
<proteinExistence type="predicted"/>
<dbReference type="PROSITE" id="PS51166">
    <property type="entry name" value="CBM20"/>
    <property type="match status" value="1"/>
</dbReference>
<dbReference type="InterPro" id="IPR002044">
    <property type="entry name" value="CBM20"/>
</dbReference>